<name>A0A386H5S7_9CLOT</name>
<dbReference type="PANTHER" id="PTHR21600">
    <property type="entry name" value="MITOCHONDRIAL RNA PSEUDOURIDINE SYNTHASE"/>
    <property type="match status" value="1"/>
</dbReference>
<keyword evidence="9" id="KW-1185">Reference proteome</keyword>
<dbReference type="InterPro" id="IPR006225">
    <property type="entry name" value="PsdUridine_synth_RluC/D"/>
</dbReference>
<dbReference type="GO" id="GO:0009982">
    <property type="term" value="F:pseudouridine synthase activity"/>
    <property type="evidence" value="ECO:0007669"/>
    <property type="project" value="InterPro"/>
</dbReference>
<evidence type="ECO:0000259" key="7">
    <source>
        <dbReference type="Pfam" id="PF00849"/>
    </source>
</evidence>
<dbReference type="InterPro" id="IPR006145">
    <property type="entry name" value="PsdUridine_synth_RsuA/RluA"/>
</dbReference>
<dbReference type="FunFam" id="3.30.2350.10:FF:000005">
    <property type="entry name" value="Pseudouridine synthase"/>
    <property type="match status" value="1"/>
</dbReference>
<protein>
    <recommendedName>
        <fullName evidence="6">Pseudouridine synthase</fullName>
        <ecNumber evidence="6">5.4.99.-</ecNumber>
    </recommendedName>
</protein>
<gene>
    <name evidence="8" type="ORF">D4Z93_10920</name>
</gene>
<dbReference type="EMBL" id="CP032416">
    <property type="protein sequence ID" value="AYD41006.1"/>
    <property type="molecule type" value="Genomic_DNA"/>
</dbReference>
<feature type="active site" evidence="4">
    <location>
        <position position="136"/>
    </location>
</feature>
<dbReference type="RefSeq" id="WP_119973490.1">
    <property type="nucleotide sequence ID" value="NZ_CP032416.1"/>
</dbReference>
<dbReference type="KEGG" id="cfer:D4Z93_10920"/>
<comment type="function">
    <text evidence="6">Responsible for synthesis of pseudouridine from uracil.</text>
</comment>
<sequence length="300" mass="34674">MKENSLIFEVDGINDGMKLRQYLKTICKLSSRLIKSAALNKRIKINNKVEKLNYIIEKNDRITVDLPENEDQDIVPEKMDIDVVYEDMDILVVNKKPNMVVHPTKSYQSGTLANGILYYFRENGEQCIVRLVNRLDMNTSGLIIVAKNQFSHMALSRDMHGDNFEKSYLAVVHGNLTEKSGIIDLPIYRQGEGNIKRIVDERGQRSVTCYEVIESFNHGDLVKLSLKTGRTHQIRVHMSHIGYPIYGDDLYCDMDDTKCIKRQALHAYKLRFPHPRTGKKLNFEIDLPMDIKNLIQKIKF</sequence>
<dbReference type="InterPro" id="IPR020103">
    <property type="entry name" value="PsdUridine_synth_cat_dom_sf"/>
</dbReference>
<keyword evidence="3 6" id="KW-0413">Isomerase</keyword>
<comment type="catalytic activity">
    <reaction evidence="1 6">
        <text>a uridine in RNA = a pseudouridine in RNA</text>
        <dbReference type="Rhea" id="RHEA:48348"/>
        <dbReference type="Rhea" id="RHEA-COMP:12068"/>
        <dbReference type="Rhea" id="RHEA-COMP:12069"/>
        <dbReference type="ChEBI" id="CHEBI:65314"/>
        <dbReference type="ChEBI" id="CHEBI:65315"/>
    </reaction>
</comment>
<dbReference type="OrthoDB" id="9807829at2"/>
<evidence type="ECO:0000256" key="3">
    <source>
        <dbReference type="ARBA" id="ARBA00023235"/>
    </source>
</evidence>
<dbReference type="PROSITE" id="PS01129">
    <property type="entry name" value="PSI_RLU"/>
    <property type="match status" value="1"/>
</dbReference>
<evidence type="ECO:0000313" key="9">
    <source>
        <dbReference type="Proteomes" id="UP000266301"/>
    </source>
</evidence>
<dbReference type="SUPFAM" id="SSF55120">
    <property type="entry name" value="Pseudouridine synthase"/>
    <property type="match status" value="1"/>
</dbReference>
<dbReference type="Pfam" id="PF00849">
    <property type="entry name" value="PseudoU_synth_2"/>
    <property type="match status" value="1"/>
</dbReference>
<dbReference type="Proteomes" id="UP000266301">
    <property type="component" value="Chromosome"/>
</dbReference>
<keyword evidence="5" id="KW-0694">RNA-binding</keyword>
<dbReference type="PANTHER" id="PTHR21600:SF44">
    <property type="entry name" value="RIBOSOMAL LARGE SUBUNIT PSEUDOURIDINE SYNTHASE D"/>
    <property type="match status" value="1"/>
</dbReference>
<dbReference type="Gene3D" id="3.30.2350.10">
    <property type="entry name" value="Pseudouridine synthase"/>
    <property type="match status" value="1"/>
</dbReference>
<dbReference type="AlphaFoldDB" id="A0A386H5S7"/>
<evidence type="ECO:0000256" key="2">
    <source>
        <dbReference type="ARBA" id="ARBA00010876"/>
    </source>
</evidence>
<organism evidence="8 9">
    <name type="scientific">Clostridium fermenticellae</name>
    <dbReference type="NCBI Taxonomy" id="2068654"/>
    <lineage>
        <taxon>Bacteria</taxon>
        <taxon>Bacillati</taxon>
        <taxon>Bacillota</taxon>
        <taxon>Clostridia</taxon>
        <taxon>Eubacteriales</taxon>
        <taxon>Clostridiaceae</taxon>
        <taxon>Clostridium</taxon>
    </lineage>
</organism>
<feature type="domain" description="Pseudouridine synthase RsuA/RluA-like" evidence="7">
    <location>
        <begin position="89"/>
        <end position="240"/>
    </location>
</feature>
<evidence type="ECO:0000313" key="8">
    <source>
        <dbReference type="EMBL" id="AYD41006.1"/>
    </source>
</evidence>
<proteinExistence type="inferred from homology"/>
<reference evidence="8 9" key="1">
    <citation type="journal article" date="2019" name="Int. J. Syst. Evol. Microbiol.">
        <title>Clostridium fermenticellae sp. nov., isolated from the mud in a fermentation cellar for the production of the Chinese liquor, baijiu.</title>
        <authorList>
            <person name="Xu P.X."/>
            <person name="Chai L.J."/>
            <person name="Qiu T."/>
            <person name="Zhang X.J."/>
            <person name="Lu Z.M."/>
            <person name="Xiao C."/>
            <person name="Wang S.T."/>
            <person name="Shen C.H."/>
            <person name="Shi J.S."/>
            <person name="Xu Z.H."/>
        </authorList>
    </citation>
    <scope>NUCLEOTIDE SEQUENCE [LARGE SCALE GENOMIC DNA]</scope>
    <source>
        <strain evidence="8 9">JN500901</strain>
    </source>
</reference>
<evidence type="ECO:0000256" key="1">
    <source>
        <dbReference type="ARBA" id="ARBA00000073"/>
    </source>
</evidence>
<evidence type="ECO:0000256" key="5">
    <source>
        <dbReference type="PROSITE-ProRule" id="PRU00182"/>
    </source>
</evidence>
<comment type="similarity">
    <text evidence="2 6">Belongs to the pseudouridine synthase RluA family.</text>
</comment>
<dbReference type="InterPro" id="IPR050188">
    <property type="entry name" value="RluA_PseudoU_synthase"/>
</dbReference>
<dbReference type="InterPro" id="IPR006224">
    <property type="entry name" value="PsdUridine_synth_RluA-like_CS"/>
</dbReference>
<dbReference type="CDD" id="cd02869">
    <property type="entry name" value="PseudoU_synth_RluA_like"/>
    <property type="match status" value="1"/>
</dbReference>
<evidence type="ECO:0000256" key="4">
    <source>
        <dbReference type="PIRSR" id="PIRSR606225-1"/>
    </source>
</evidence>
<accession>A0A386H5S7</accession>
<dbReference type="NCBIfam" id="TIGR00005">
    <property type="entry name" value="rluA_subfam"/>
    <property type="match status" value="1"/>
</dbReference>
<evidence type="ECO:0000256" key="6">
    <source>
        <dbReference type="RuleBase" id="RU362028"/>
    </source>
</evidence>
<dbReference type="GO" id="GO:0140098">
    <property type="term" value="F:catalytic activity, acting on RNA"/>
    <property type="evidence" value="ECO:0007669"/>
    <property type="project" value="UniProtKB-ARBA"/>
</dbReference>
<dbReference type="EC" id="5.4.99.-" evidence="6"/>
<dbReference type="PROSITE" id="PS50889">
    <property type="entry name" value="S4"/>
    <property type="match status" value="1"/>
</dbReference>
<dbReference type="GO" id="GO:0003723">
    <property type="term" value="F:RNA binding"/>
    <property type="evidence" value="ECO:0007669"/>
    <property type="project" value="UniProtKB-KW"/>
</dbReference>
<dbReference type="GO" id="GO:0000455">
    <property type="term" value="P:enzyme-directed rRNA pseudouridine synthesis"/>
    <property type="evidence" value="ECO:0007669"/>
    <property type="project" value="TreeGrafter"/>
</dbReference>
<dbReference type="SUPFAM" id="SSF55174">
    <property type="entry name" value="Alpha-L RNA-binding motif"/>
    <property type="match status" value="1"/>
</dbReference>